<organism evidence="2 3">
    <name type="scientific">Plakobranchus ocellatus</name>
    <dbReference type="NCBI Taxonomy" id="259542"/>
    <lineage>
        <taxon>Eukaryota</taxon>
        <taxon>Metazoa</taxon>
        <taxon>Spiralia</taxon>
        <taxon>Lophotrochozoa</taxon>
        <taxon>Mollusca</taxon>
        <taxon>Gastropoda</taxon>
        <taxon>Heterobranchia</taxon>
        <taxon>Euthyneura</taxon>
        <taxon>Panpulmonata</taxon>
        <taxon>Sacoglossa</taxon>
        <taxon>Placobranchoidea</taxon>
        <taxon>Plakobranchidae</taxon>
        <taxon>Plakobranchus</taxon>
    </lineage>
</organism>
<keyword evidence="3" id="KW-1185">Reference proteome</keyword>
<dbReference type="AlphaFoldDB" id="A0AAV4AP69"/>
<accession>A0AAV4AP69</accession>
<evidence type="ECO:0000313" key="3">
    <source>
        <dbReference type="Proteomes" id="UP000735302"/>
    </source>
</evidence>
<proteinExistence type="predicted"/>
<feature type="region of interest" description="Disordered" evidence="1">
    <location>
        <begin position="47"/>
        <end position="76"/>
    </location>
</feature>
<evidence type="ECO:0000256" key="1">
    <source>
        <dbReference type="SAM" id="MobiDB-lite"/>
    </source>
</evidence>
<dbReference type="EMBL" id="BLXT01004479">
    <property type="protein sequence ID" value="GFO12956.1"/>
    <property type="molecule type" value="Genomic_DNA"/>
</dbReference>
<protein>
    <submittedName>
        <fullName evidence="2">Uncharacterized protein</fullName>
    </submittedName>
</protein>
<gene>
    <name evidence="2" type="ORF">PoB_003946100</name>
</gene>
<reference evidence="2 3" key="1">
    <citation type="journal article" date="2021" name="Elife">
        <title>Chloroplast acquisition without the gene transfer in kleptoplastic sea slugs, Plakobranchus ocellatus.</title>
        <authorList>
            <person name="Maeda T."/>
            <person name="Takahashi S."/>
            <person name="Yoshida T."/>
            <person name="Shimamura S."/>
            <person name="Takaki Y."/>
            <person name="Nagai Y."/>
            <person name="Toyoda A."/>
            <person name="Suzuki Y."/>
            <person name="Arimoto A."/>
            <person name="Ishii H."/>
            <person name="Satoh N."/>
            <person name="Nishiyama T."/>
            <person name="Hasebe M."/>
            <person name="Maruyama T."/>
            <person name="Minagawa J."/>
            <person name="Obokata J."/>
            <person name="Shigenobu S."/>
        </authorList>
    </citation>
    <scope>NUCLEOTIDE SEQUENCE [LARGE SCALE GENOMIC DNA]</scope>
</reference>
<sequence>MLQTIRRTNITNITHIIQQPQISTFNLPSHTLNHVHITALQTTFLQQTQQNSQTKKHSESTNFKHPNPKGINMSNQQSTIKRELTAVVDLGRLFSSHCN</sequence>
<name>A0AAV4AP69_9GAST</name>
<dbReference type="Proteomes" id="UP000735302">
    <property type="component" value="Unassembled WGS sequence"/>
</dbReference>
<comment type="caution">
    <text evidence="2">The sequence shown here is derived from an EMBL/GenBank/DDBJ whole genome shotgun (WGS) entry which is preliminary data.</text>
</comment>
<evidence type="ECO:0000313" key="2">
    <source>
        <dbReference type="EMBL" id="GFO12956.1"/>
    </source>
</evidence>